<evidence type="ECO:0000313" key="3">
    <source>
        <dbReference type="Proteomes" id="UP000265520"/>
    </source>
</evidence>
<organism evidence="2 3">
    <name type="scientific">Trifolium medium</name>
    <dbReference type="NCBI Taxonomy" id="97028"/>
    <lineage>
        <taxon>Eukaryota</taxon>
        <taxon>Viridiplantae</taxon>
        <taxon>Streptophyta</taxon>
        <taxon>Embryophyta</taxon>
        <taxon>Tracheophyta</taxon>
        <taxon>Spermatophyta</taxon>
        <taxon>Magnoliopsida</taxon>
        <taxon>eudicotyledons</taxon>
        <taxon>Gunneridae</taxon>
        <taxon>Pentapetalae</taxon>
        <taxon>rosids</taxon>
        <taxon>fabids</taxon>
        <taxon>Fabales</taxon>
        <taxon>Fabaceae</taxon>
        <taxon>Papilionoideae</taxon>
        <taxon>50 kb inversion clade</taxon>
        <taxon>NPAAA clade</taxon>
        <taxon>Hologalegina</taxon>
        <taxon>IRL clade</taxon>
        <taxon>Trifolieae</taxon>
        <taxon>Trifolium</taxon>
    </lineage>
</organism>
<evidence type="ECO:0000256" key="1">
    <source>
        <dbReference type="SAM" id="MobiDB-lite"/>
    </source>
</evidence>
<dbReference type="Proteomes" id="UP000265520">
    <property type="component" value="Unassembled WGS sequence"/>
</dbReference>
<feature type="region of interest" description="Disordered" evidence="1">
    <location>
        <begin position="54"/>
        <end position="88"/>
    </location>
</feature>
<feature type="compositionally biased region" description="Basic residues" evidence="1">
    <location>
        <begin position="73"/>
        <end position="85"/>
    </location>
</feature>
<gene>
    <name evidence="2" type="ORF">A2U01_0005749</name>
</gene>
<accession>A0A392MCA1</accession>
<evidence type="ECO:0000313" key="2">
    <source>
        <dbReference type="EMBL" id="MCH84911.1"/>
    </source>
</evidence>
<feature type="compositionally biased region" description="Polar residues" evidence="1">
    <location>
        <begin position="59"/>
        <end position="70"/>
    </location>
</feature>
<keyword evidence="3" id="KW-1185">Reference proteome</keyword>
<protein>
    <submittedName>
        <fullName evidence="2">Retrovirus-related pol polyprotein from transposon TNT 1-94</fullName>
    </submittedName>
</protein>
<sequence>MARSASEYLLRIKSIVNSLITVGDVVSEQEQELANPKVSANVAQVQSNFNDEAMDTETQESGTEHYNVSANRGRGRGKGRGRCRGHAQNAQNSGKVQCQNCGKPNHEALNCWHMYEPQSAKPNSRGYNAPSASRPPLYNPYARPTAQLAIPQYFPSIPDNDFISSASWYPNSGASHHLTFNPNNFAYRAPYQGP</sequence>
<name>A0A392MCA1_9FABA</name>
<dbReference type="EMBL" id="LXQA010007578">
    <property type="protein sequence ID" value="MCH84911.1"/>
    <property type="molecule type" value="Genomic_DNA"/>
</dbReference>
<comment type="caution">
    <text evidence="2">The sequence shown here is derived from an EMBL/GenBank/DDBJ whole genome shotgun (WGS) entry which is preliminary data.</text>
</comment>
<dbReference type="AlphaFoldDB" id="A0A392MCA1"/>
<feature type="non-terminal residue" evidence="2">
    <location>
        <position position="194"/>
    </location>
</feature>
<reference evidence="2 3" key="1">
    <citation type="journal article" date="2018" name="Front. Plant Sci.">
        <title>Red Clover (Trifolium pratense) and Zigzag Clover (T. medium) - A Picture of Genomic Similarities and Differences.</title>
        <authorList>
            <person name="Dluhosova J."/>
            <person name="Istvanek J."/>
            <person name="Nedelnik J."/>
            <person name="Repkova J."/>
        </authorList>
    </citation>
    <scope>NUCLEOTIDE SEQUENCE [LARGE SCALE GENOMIC DNA]</scope>
    <source>
        <strain evidence="3">cv. 10/8</strain>
        <tissue evidence="2">Leaf</tissue>
    </source>
</reference>
<proteinExistence type="predicted"/>